<dbReference type="PRINTS" id="PR00050">
    <property type="entry name" value="COLDSHOCK"/>
</dbReference>
<reference evidence="4" key="1">
    <citation type="submission" date="2016-07" db="EMBL/GenBank/DDBJ databases">
        <title>De novo transcriptome assembly of four accessions of the metal hyperaccumulator plant Noccaea caerulescens.</title>
        <authorList>
            <person name="Blande D."/>
            <person name="Halimaa P."/>
            <person name="Tervahauta A.I."/>
            <person name="Aarts M.G."/>
            <person name="Karenlampi S.O."/>
        </authorList>
    </citation>
    <scope>NUCLEOTIDE SEQUENCE</scope>
</reference>
<dbReference type="SUPFAM" id="SSF50249">
    <property type="entry name" value="Nucleic acid-binding proteins"/>
    <property type="match status" value="1"/>
</dbReference>
<dbReference type="SMART" id="SM00357">
    <property type="entry name" value="CSP"/>
    <property type="match status" value="1"/>
</dbReference>
<dbReference type="PROSITE" id="PS00352">
    <property type="entry name" value="CSD_1"/>
    <property type="match status" value="1"/>
</dbReference>
<feature type="domain" description="CCHC-type" evidence="2">
    <location>
        <begin position="100"/>
        <end position="115"/>
    </location>
</feature>
<dbReference type="GO" id="GO:0003676">
    <property type="term" value="F:nucleic acid binding"/>
    <property type="evidence" value="ECO:0007669"/>
    <property type="project" value="InterPro"/>
</dbReference>
<organism evidence="4">
    <name type="scientific">Noccaea caerulescens</name>
    <name type="common">Alpine penny-cress</name>
    <name type="synonym">Thlaspi caerulescens</name>
    <dbReference type="NCBI Taxonomy" id="107243"/>
    <lineage>
        <taxon>Eukaryota</taxon>
        <taxon>Viridiplantae</taxon>
        <taxon>Streptophyta</taxon>
        <taxon>Embryophyta</taxon>
        <taxon>Tracheophyta</taxon>
        <taxon>Spermatophyta</taxon>
        <taxon>Magnoliopsida</taxon>
        <taxon>eudicotyledons</taxon>
        <taxon>Gunneridae</taxon>
        <taxon>Pentapetalae</taxon>
        <taxon>rosids</taxon>
        <taxon>malvids</taxon>
        <taxon>Brassicales</taxon>
        <taxon>Brassicaceae</taxon>
        <taxon>Coluteocarpeae</taxon>
        <taxon>Noccaea</taxon>
    </lineage>
</organism>
<evidence type="ECO:0000259" key="2">
    <source>
        <dbReference type="PROSITE" id="PS50158"/>
    </source>
</evidence>
<dbReference type="InterPro" id="IPR019844">
    <property type="entry name" value="CSD_CS"/>
</dbReference>
<dbReference type="Gene3D" id="4.10.60.10">
    <property type="entry name" value="Zinc finger, CCHC-type"/>
    <property type="match status" value="5"/>
</dbReference>
<sequence>MAQEDQSAVRYTGKVSWFSDSRGYGFITPDDNSEELFVHQSSILSEGFRSLTADDAVEFGIINGNDGKTKAVKVTAPGGAPLNKRKEVSSRGNGARRGGCYNCGEGGHMAKDCSEERVERGSGGTGCYTCGDPGHFARDCAQKSSGNVERRAERRGAGGEGCYTCGDPGHLARDCFKKNGGERRGAGGEECYTCGGVGHMARDCPSKRQPRECYQCGVTGHLARDCDRRGSGGGGGGGSGECFKCNKEGHFARDCTAP</sequence>
<evidence type="ECO:0000256" key="1">
    <source>
        <dbReference type="PROSITE-ProRule" id="PRU00047"/>
    </source>
</evidence>
<dbReference type="InterPro" id="IPR011129">
    <property type="entry name" value="CSD"/>
</dbReference>
<dbReference type="PROSITE" id="PS51857">
    <property type="entry name" value="CSD_2"/>
    <property type="match status" value="1"/>
</dbReference>
<dbReference type="Pfam" id="PF00313">
    <property type="entry name" value="CSD"/>
    <property type="match status" value="1"/>
</dbReference>
<feature type="domain" description="CCHC-type" evidence="2">
    <location>
        <begin position="162"/>
        <end position="175"/>
    </location>
</feature>
<keyword evidence="1" id="KW-0862">Zinc</keyword>
<dbReference type="SUPFAM" id="SSF57756">
    <property type="entry name" value="Retrovirus zinc finger-like domains"/>
    <property type="match status" value="4"/>
</dbReference>
<feature type="domain" description="CCHC-type" evidence="2">
    <location>
        <begin position="242"/>
        <end position="255"/>
    </location>
</feature>
<evidence type="ECO:0000259" key="3">
    <source>
        <dbReference type="PROSITE" id="PS51857"/>
    </source>
</evidence>
<accession>A0A1J3DA27</accession>
<dbReference type="AlphaFoldDB" id="A0A1J3DA27"/>
<dbReference type="EMBL" id="GEVI01016377">
    <property type="protein sequence ID" value="JAU15943.1"/>
    <property type="molecule type" value="Transcribed_RNA"/>
</dbReference>
<gene>
    <name evidence="4" type="ORF">GA_TR19805_c0_g1_i1_g.65335</name>
</gene>
<proteinExistence type="predicted"/>
<dbReference type="InterPro" id="IPR001878">
    <property type="entry name" value="Znf_CCHC"/>
</dbReference>
<name>A0A1J3DA27_NOCCA</name>
<feature type="domain" description="CCHC-type" evidence="2">
    <location>
        <begin position="191"/>
        <end position="206"/>
    </location>
</feature>
<dbReference type="PANTHER" id="PTHR46565">
    <property type="entry name" value="COLD SHOCK DOMAIN PROTEIN 2"/>
    <property type="match status" value="1"/>
</dbReference>
<feature type="domain" description="CCHC-type" evidence="2">
    <location>
        <begin position="213"/>
        <end position="226"/>
    </location>
</feature>
<dbReference type="InterPro" id="IPR002059">
    <property type="entry name" value="CSP_DNA-bd"/>
</dbReference>
<feature type="domain" description="CCHC-type" evidence="2">
    <location>
        <begin position="127"/>
        <end position="142"/>
    </location>
</feature>
<protein>
    <submittedName>
        <fullName evidence="4">Cold shock protein 1</fullName>
    </submittedName>
</protein>
<keyword evidence="1" id="KW-0863">Zinc-finger</keyword>
<dbReference type="Gene3D" id="2.40.50.140">
    <property type="entry name" value="Nucleic acid-binding proteins"/>
    <property type="match status" value="1"/>
</dbReference>
<keyword evidence="1" id="KW-0479">Metal-binding</keyword>
<dbReference type="PROSITE" id="PS50158">
    <property type="entry name" value="ZF_CCHC"/>
    <property type="match status" value="6"/>
</dbReference>
<dbReference type="Pfam" id="PF00098">
    <property type="entry name" value="zf-CCHC"/>
    <property type="match status" value="6"/>
</dbReference>
<feature type="domain" description="CSD" evidence="3">
    <location>
        <begin position="10"/>
        <end position="76"/>
    </location>
</feature>
<dbReference type="PANTHER" id="PTHR46565:SF20">
    <property type="entry name" value="COLD SHOCK DOMAIN-CONTAINING PROTEIN 4"/>
    <property type="match status" value="1"/>
</dbReference>
<dbReference type="GO" id="GO:0008270">
    <property type="term" value="F:zinc ion binding"/>
    <property type="evidence" value="ECO:0007669"/>
    <property type="project" value="UniProtKB-KW"/>
</dbReference>
<dbReference type="InterPro" id="IPR036875">
    <property type="entry name" value="Znf_CCHC_sf"/>
</dbReference>
<dbReference type="CDD" id="cd04458">
    <property type="entry name" value="CSP_CDS"/>
    <property type="match status" value="1"/>
</dbReference>
<dbReference type="SMART" id="SM00343">
    <property type="entry name" value="ZnF_C2HC"/>
    <property type="match status" value="6"/>
</dbReference>
<dbReference type="InterPro" id="IPR012340">
    <property type="entry name" value="NA-bd_OB-fold"/>
</dbReference>
<evidence type="ECO:0000313" key="4">
    <source>
        <dbReference type="EMBL" id="JAU15943.1"/>
    </source>
</evidence>